<protein>
    <submittedName>
        <fullName evidence="1">Uncharacterized protein</fullName>
    </submittedName>
</protein>
<accession>A0ABN5PHK5</accession>
<dbReference type="Proteomes" id="UP000262832">
    <property type="component" value="Chromosome II"/>
</dbReference>
<sequence>MRVNITLDQKALSQQGIDDQQLVEHIQSLGLVVTNAKMLIRFKVFTTEIDEEKMQQLVENPIVLDVSPDERRHAI</sequence>
<evidence type="ECO:0000313" key="2">
    <source>
        <dbReference type="Proteomes" id="UP000262832"/>
    </source>
</evidence>
<organism evidence="1 2">
    <name type="scientific">Vibrio alfacsensis</name>
    <dbReference type="NCBI Taxonomy" id="1074311"/>
    <lineage>
        <taxon>Bacteria</taxon>
        <taxon>Pseudomonadati</taxon>
        <taxon>Pseudomonadota</taxon>
        <taxon>Gammaproteobacteria</taxon>
        <taxon>Vibrionales</taxon>
        <taxon>Vibrionaceae</taxon>
        <taxon>Vibrio</taxon>
    </lineage>
</organism>
<dbReference type="EMBL" id="CP032094">
    <property type="protein sequence ID" value="AXY02705.1"/>
    <property type="molecule type" value="Genomic_DNA"/>
</dbReference>
<name>A0ABN5PHK5_9VIBR</name>
<keyword evidence="2" id="KW-1185">Reference proteome</keyword>
<reference evidence="1 2" key="1">
    <citation type="submission" date="2018-08" db="EMBL/GenBank/DDBJ databases">
        <title>Genomic taxonomy of the Vibrionaceae family.</title>
        <authorList>
            <person name="Gomez-Gil B."/>
            <person name="Tanaka M."/>
            <person name="Sawabe T."/>
            <person name="Enciso-Ibarra K."/>
        </authorList>
    </citation>
    <scope>NUCLEOTIDE SEQUENCE [LARGE SCALE GENOMIC DNA]</scope>
    <source>
        <strain evidence="1 2">CAIM 1831</strain>
    </source>
</reference>
<evidence type="ECO:0000313" key="1">
    <source>
        <dbReference type="EMBL" id="AXY02705.1"/>
    </source>
</evidence>
<proteinExistence type="predicted"/>
<dbReference type="RefSeq" id="WP_128812619.1">
    <property type="nucleotide sequence ID" value="NZ_CP032094.1"/>
</dbReference>
<gene>
    <name evidence="1" type="ORF">D1115_16965</name>
</gene>